<proteinExistence type="predicted"/>
<feature type="chain" id="PRO_5045171707" evidence="1">
    <location>
        <begin position="20"/>
        <end position="135"/>
    </location>
</feature>
<comment type="caution">
    <text evidence="2">The sequence shown here is derived from an EMBL/GenBank/DDBJ whole genome shotgun (WGS) entry which is preliminary data.</text>
</comment>
<gene>
    <name evidence="2" type="ORF">PSI23_18740</name>
</gene>
<sequence length="135" mass="14905">MLKRIACIALLLVSMGAIADKNNGVGVDSQMRYYVINGVYVCNVYPLQQEYERALGMGMLGKAAMIIAGDENKKEIIMQLFTASGERTEALKMPILRLHKASSTLSSYIPIDKKLSKKRAYALISKANQIAYAVK</sequence>
<keyword evidence="3" id="KW-1185">Reference proteome</keyword>
<protein>
    <submittedName>
        <fullName evidence="2">Uncharacterized protein</fullName>
    </submittedName>
</protein>
<evidence type="ECO:0000256" key="1">
    <source>
        <dbReference type="SAM" id="SignalP"/>
    </source>
</evidence>
<keyword evidence="1" id="KW-0732">Signal</keyword>
<dbReference type="Proteomes" id="UP001217178">
    <property type="component" value="Unassembled WGS sequence"/>
</dbReference>
<evidence type="ECO:0000313" key="3">
    <source>
        <dbReference type="Proteomes" id="UP001217178"/>
    </source>
</evidence>
<reference evidence="2 3" key="1">
    <citation type="submission" date="2023-02" db="EMBL/GenBank/DDBJ databases">
        <title>Entomopathogenic bacteria.</title>
        <authorList>
            <person name="Machado R.A."/>
        </authorList>
    </citation>
    <scope>NUCLEOTIDE SEQUENCE [LARGE SCALE GENOMIC DNA]</scope>
    <source>
        <strain evidence="2 3">XENO-10</strain>
    </source>
</reference>
<dbReference type="RefSeq" id="WP_273556498.1">
    <property type="nucleotide sequence ID" value="NZ_JAQRFI010000068.1"/>
</dbReference>
<accession>A0ABT5LN47</accession>
<feature type="signal peptide" evidence="1">
    <location>
        <begin position="1"/>
        <end position="19"/>
    </location>
</feature>
<dbReference type="EMBL" id="JAQRFI010000068">
    <property type="protein sequence ID" value="MDC9591269.1"/>
    <property type="molecule type" value="Genomic_DNA"/>
</dbReference>
<name>A0ABT5LN47_9GAMM</name>
<evidence type="ECO:0000313" key="2">
    <source>
        <dbReference type="EMBL" id="MDC9591269.1"/>
    </source>
</evidence>
<organism evidence="2 3">
    <name type="scientific">Xenorhabdus yunnanensis</name>
    <dbReference type="NCBI Taxonomy" id="3025878"/>
    <lineage>
        <taxon>Bacteria</taxon>
        <taxon>Pseudomonadati</taxon>
        <taxon>Pseudomonadota</taxon>
        <taxon>Gammaproteobacteria</taxon>
        <taxon>Enterobacterales</taxon>
        <taxon>Morganellaceae</taxon>
        <taxon>Xenorhabdus</taxon>
    </lineage>
</organism>